<dbReference type="SMART" id="SM00091">
    <property type="entry name" value="PAS"/>
    <property type="match status" value="2"/>
</dbReference>
<keyword evidence="11" id="KW-0067">ATP-binding</keyword>
<evidence type="ECO:0000256" key="14">
    <source>
        <dbReference type="ARBA" id="ARBA00023136"/>
    </source>
</evidence>
<evidence type="ECO:0000256" key="2">
    <source>
        <dbReference type="ARBA" id="ARBA00004651"/>
    </source>
</evidence>
<dbReference type="InterPro" id="IPR035965">
    <property type="entry name" value="PAS-like_dom_sf"/>
</dbReference>
<dbReference type="Gene3D" id="1.10.287.130">
    <property type="match status" value="1"/>
</dbReference>
<comment type="subcellular location">
    <subcellularLocation>
        <location evidence="2">Cell membrane</location>
        <topology evidence="2">Multi-pass membrane protein</topology>
    </subcellularLocation>
</comment>
<evidence type="ECO:0000256" key="9">
    <source>
        <dbReference type="ARBA" id="ARBA00022741"/>
    </source>
</evidence>
<dbReference type="FunFam" id="3.30.565.10:FF:000010">
    <property type="entry name" value="Sensor histidine kinase RcsC"/>
    <property type="match status" value="1"/>
</dbReference>
<keyword evidence="10" id="KW-0418">Kinase</keyword>
<dbReference type="GO" id="GO:0000155">
    <property type="term" value="F:phosphorelay sensor kinase activity"/>
    <property type="evidence" value="ECO:0007669"/>
    <property type="project" value="InterPro"/>
</dbReference>
<evidence type="ECO:0000256" key="5">
    <source>
        <dbReference type="ARBA" id="ARBA00022475"/>
    </source>
</evidence>
<dbReference type="InterPro" id="IPR004358">
    <property type="entry name" value="Sig_transdc_His_kin-like_C"/>
</dbReference>
<keyword evidence="5" id="KW-1003">Cell membrane</keyword>
<evidence type="ECO:0000259" key="21">
    <source>
        <dbReference type="PROSITE" id="PS50113"/>
    </source>
</evidence>
<feature type="domain" description="PAS" evidence="20">
    <location>
        <begin position="177"/>
        <end position="221"/>
    </location>
</feature>
<dbReference type="InterPro" id="IPR001610">
    <property type="entry name" value="PAC"/>
</dbReference>
<dbReference type="GO" id="GO:0005524">
    <property type="term" value="F:ATP binding"/>
    <property type="evidence" value="ECO:0007669"/>
    <property type="project" value="UniProtKB-KW"/>
</dbReference>
<dbReference type="InterPro" id="IPR036890">
    <property type="entry name" value="HATPase_C_sf"/>
</dbReference>
<evidence type="ECO:0000256" key="7">
    <source>
        <dbReference type="ARBA" id="ARBA00022679"/>
    </source>
</evidence>
<dbReference type="SUPFAM" id="SSF55781">
    <property type="entry name" value="GAF domain-like"/>
    <property type="match status" value="2"/>
</dbReference>
<evidence type="ECO:0000259" key="20">
    <source>
        <dbReference type="PROSITE" id="PS50112"/>
    </source>
</evidence>
<dbReference type="PANTHER" id="PTHR45339">
    <property type="entry name" value="HYBRID SIGNAL TRANSDUCTION HISTIDINE KINASE J"/>
    <property type="match status" value="1"/>
</dbReference>
<feature type="domain" description="PAS" evidence="20">
    <location>
        <begin position="320"/>
        <end position="388"/>
    </location>
</feature>
<feature type="domain" description="Response regulatory" evidence="19">
    <location>
        <begin position="1025"/>
        <end position="1142"/>
    </location>
</feature>
<dbReference type="SMART" id="SM00387">
    <property type="entry name" value="HATPase_c"/>
    <property type="match status" value="1"/>
</dbReference>
<dbReference type="InterPro" id="IPR001789">
    <property type="entry name" value="Sig_transdc_resp-reg_receiver"/>
</dbReference>
<dbReference type="SUPFAM" id="SSF55874">
    <property type="entry name" value="ATPase domain of HSP90 chaperone/DNA topoisomerase II/histidine kinase"/>
    <property type="match status" value="1"/>
</dbReference>
<dbReference type="NCBIfam" id="TIGR00229">
    <property type="entry name" value="sensory_box"/>
    <property type="match status" value="2"/>
</dbReference>
<dbReference type="CDD" id="cd00130">
    <property type="entry name" value="PAS"/>
    <property type="match status" value="2"/>
</dbReference>
<dbReference type="Gene3D" id="3.30.450.20">
    <property type="entry name" value="PAS domain"/>
    <property type="match status" value="2"/>
</dbReference>
<dbReference type="PANTHER" id="PTHR45339:SF1">
    <property type="entry name" value="HYBRID SIGNAL TRANSDUCTION HISTIDINE KINASE J"/>
    <property type="match status" value="1"/>
</dbReference>
<evidence type="ECO:0000256" key="6">
    <source>
        <dbReference type="ARBA" id="ARBA00022553"/>
    </source>
</evidence>
<dbReference type="GO" id="GO:0005886">
    <property type="term" value="C:plasma membrane"/>
    <property type="evidence" value="ECO:0007669"/>
    <property type="project" value="UniProtKB-SubCell"/>
</dbReference>
<dbReference type="SMART" id="SM00448">
    <property type="entry name" value="REC"/>
    <property type="match status" value="2"/>
</dbReference>
<evidence type="ECO:0000256" key="15">
    <source>
        <dbReference type="ARBA" id="ARBA00074306"/>
    </source>
</evidence>
<keyword evidence="23" id="KW-1185">Reference proteome</keyword>
<evidence type="ECO:0000256" key="17">
    <source>
        <dbReference type="SAM" id="Coils"/>
    </source>
</evidence>
<reference evidence="23" key="1">
    <citation type="submission" date="2023-07" db="EMBL/GenBank/DDBJ databases">
        <authorList>
            <person name="Luz R."/>
            <person name="Cordeiro R."/>
            <person name="Fonseca A."/>
            <person name="Goncalves V."/>
        </authorList>
    </citation>
    <scope>NUCLEOTIDE SEQUENCE [LARGE SCALE GENOMIC DNA]</scope>
    <source>
        <strain evidence="23">BACA0444</strain>
    </source>
</reference>
<feature type="domain" description="PAC" evidence="21">
    <location>
        <begin position="266"/>
        <end position="318"/>
    </location>
</feature>
<dbReference type="EC" id="2.7.13.3" evidence="4"/>
<keyword evidence="8" id="KW-0812">Transmembrane</keyword>
<gene>
    <name evidence="22" type="ORF">RIF25_01955</name>
</gene>
<feature type="modified residue" description="4-aspartylphosphate" evidence="16">
    <location>
        <position position="1074"/>
    </location>
</feature>
<evidence type="ECO:0000256" key="3">
    <source>
        <dbReference type="ARBA" id="ARBA00006402"/>
    </source>
</evidence>
<dbReference type="InterPro" id="IPR003661">
    <property type="entry name" value="HisK_dim/P_dom"/>
</dbReference>
<dbReference type="Gene3D" id="3.30.450.40">
    <property type="match status" value="2"/>
</dbReference>
<dbReference type="SUPFAM" id="SSF47384">
    <property type="entry name" value="Homodimeric domain of signal transducing histidine kinase"/>
    <property type="match status" value="1"/>
</dbReference>
<dbReference type="AlphaFoldDB" id="A0AAE4FNX9"/>
<dbReference type="InterPro" id="IPR003018">
    <property type="entry name" value="GAF"/>
</dbReference>
<dbReference type="Pfam" id="PF00072">
    <property type="entry name" value="Response_reg"/>
    <property type="match status" value="2"/>
</dbReference>
<keyword evidence="6 16" id="KW-0597">Phosphoprotein</keyword>
<dbReference type="SMART" id="SM00065">
    <property type="entry name" value="GAF"/>
    <property type="match status" value="2"/>
</dbReference>
<dbReference type="CDD" id="cd00082">
    <property type="entry name" value="HisKA"/>
    <property type="match status" value="1"/>
</dbReference>
<protein>
    <recommendedName>
        <fullName evidence="15">Circadian input-output histidine kinase CikA</fullName>
        <ecNumber evidence="4">2.7.13.3</ecNumber>
    </recommendedName>
</protein>
<sequence>MLCAPCPDNEDRRLQALDAYRVLDTPPESDFNQITELAAAVCDVPIALISLIDKDRQWFKAKVGLDATETPRNLAFCAHAILQPQLLVIPDTLLDERFADNPLVTGEPHIRFYAGMPLITPTGFTLGTLCVIDQHPRQLTPVQALTLQTLAQQVVTQLEVRRNLRRVQKLLRERQHNNSLQKDILDSANYAIISTTVDGTICAFNSVAEKWLGYKATELLGCATPAIFHDPLEIQFQAKILSQEVGQEIAPGFEVFVHRSRSGQADEREWTYIRKDGSRFPVKLSVTARRNSKGEINGFLGIASDLSDQKQAEIELLLRERAIEASTNGIVITDHRRPDYPVIYANPAFEKITGYRVSEVIGRNCRFLQGDDQNQPGLQALRHAIKKGQSGRVVLKNIRKNGTVFWNELSISPIYDDQGQLTHYIGIQTDVSERKRAEVVLQQQMRRALLLRQITEEIRQSLNAKHICEMAAQALGRSLKVDRCLIHTYRHTPELDIPFVAEYLAEGITPISQLEIPISGNRMLARVLVSDQAWVVDRVEQEPETASIAEFCQQISLKSLLAVRTSYRGEPNGLIALHLCHRYHRWQLAEVEFLETVAAQVGIGLAQAQLLSQETEQREQLLIQNQELEQARLSAELANRAKSDFLATMSHEIRTPMNAVMGLTSLLLDTPLSPQQQDFIQTIRQAGDTLLTIINDILDFSKIESGSMSLEQRPFDLADCIEEVLDLLATKADEKNIELGYTYSCHTPRQVLGDVTRVRQILVNLVGNGVKFTTQGEVMIHVDSRPQTAQGDYELRFAIEDTGIGIPEDRLDRLFKPFSQVDASTTRQYGGTGLGLVISRRLCQLMGGDMTVQSQVGVGTTFRFTIRVPVEARICLPPPENPALQGKQVLVVDDHEPIAHLLGARLQELGLSPNVYSEAAKVLQIPDQPWDVALIDLQMPGLNGIQLGQQLRQKYPQLPLILMTPRSWLQTAVAKSLFVAFLQKPVRAKQLGQTLLQALDPQTQAPQTPALATLDVTLGERLPLRILLAEDNPVNQKVARHILQRLGYQADVAVNGLEVLAALERQPYDVILMDIQMPEMDGLTTTEKICERWSAQQRPWIIAMTANALEGDREMCFRAGMDDYVSKPVKIESLVAALQRTQAHSPKLTYPQMH</sequence>
<dbReference type="Proteomes" id="UP001268256">
    <property type="component" value="Unassembled WGS sequence"/>
</dbReference>
<name>A0AAE4FNX9_9CYAN</name>
<dbReference type="PROSITE" id="PS50110">
    <property type="entry name" value="RESPONSE_REGULATORY"/>
    <property type="match status" value="2"/>
</dbReference>
<organism evidence="22 23">
    <name type="scientific">Pseudocalidococcus azoricus BACA0444</name>
    <dbReference type="NCBI Taxonomy" id="2918990"/>
    <lineage>
        <taxon>Bacteria</taxon>
        <taxon>Bacillati</taxon>
        <taxon>Cyanobacteriota</taxon>
        <taxon>Cyanophyceae</taxon>
        <taxon>Acaryochloridales</taxon>
        <taxon>Thermosynechococcaceae</taxon>
        <taxon>Pseudocalidococcus</taxon>
        <taxon>Pseudocalidococcus azoricus</taxon>
    </lineage>
</organism>
<evidence type="ECO:0000313" key="22">
    <source>
        <dbReference type="EMBL" id="MDS3859563.1"/>
    </source>
</evidence>
<evidence type="ECO:0000256" key="16">
    <source>
        <dbReference type="PROSITE-ProRule" id="PRU00169"/>
    </source>
</evidence>
<dbReference type="Pfam" id="PF02518">
    <property type="entry name" value="HATPase_c"/>
    <property type="match status" value="1"/>
</dbReference>
<dbReference type="InterPro" id="IPR011006">
    <property type="entry name" value="CheY-like_superfamily"/>
</dbReference>
<evidence type="ECO:0000256" key="1">
    <source>
        <dbReference type="ARBA" id="ARBA00000085"/>
    </source>
</evidence>
<feature type="domain" description="PAC" evidence="21">
    <location>
        <begin position="389"/>
        <end position="443"/>
    </location>
</feature>
<accession>A0AAE4FNX9</accession>
<dbReference type="CDD" id="cd17546">
    <property type="entry name" value="REC_hyHK_CKI1_RcsC-like"/>
    <property type="match status" value="1"/>
</dbReference>
<dbReference type="RefSeq" id="WP_322876871.1">
    <property type="nucleotide sequence ID" value="NZ_JAVMIP010000001.1"/>
</dbReference>
<feature type="modified residue" description="4-aspartylphosphate" evidence="16">
    <location>
        <position position="936"/>
    </location>
</feature>
<dbReference type="Gene3D" id="3.40.50.2300">
    <property type="match status" value="2"/>
</dbReference>
<dbReference type="SUPFAM" id="SSF55785">
    <property type="entry name" value="PYP-like sensor domain (PAS domain)"/>
    <property type="match status" value="2"/>
</dbReference>
<evidence type="ECO:0000313" key="23">
    <source>
        <dbReference type="Proteomes" id="UP001268256"/>
    </source>
</evidence>
<dbReference type="SUPFAM" id="SSF52172">
    <property type="entry name" value="CheY-like"/>
    <property type="match status" value="2"/>
</dbReference>
<feature type="domain" description="Histidine kinase" evidence="18">
    <location>
        <begin position="648"/>
        <end position="870"/>
    </location>
</feature>
<dbReference type="FunFam" id="1.10.287.130:FF:000003">
    <property type="entry name" value="Histidine kinase"/>
    <property type="match status" value="1"/>
</dbReference>
<dbReference type="InterPro" id="IPR005467">
    <property type="entry name" value="His_kinase_dom"/>
</dbReference>
<feature type="coiled-coil region" evidence="17">
    <location>
        <begin position="611"/>
        <end position="638"/>
    </location>
</feature>
<keyword evidence="9" id="KW-0547">Nucleotide-binding</keyword>
<evidence type="ECO:0000259" key="18">
    <source>
        <dbReference type="PROSITE" id="PS50109"/>
    </source>
</evidence>
<keyword evidence="7" id="KW-0808">Transferase</keyword>
<dbReference type="EMBL" id="JAVMIP010000001">
    <property type="protein sequence ID" value="MDS3859563.1"/>
    <property type="molecule type" value="Genomic_DNA"/>
</dbReference>
<keyword evidence="12" id="KW-1133">Transmembrane helix</keyword>
<dbReference type="Gene3D" id="3.30.565.10">
    <property type="entry name" value="Histidine kinase-like ATPase, C-terminal domain"/>
    <property type="match status" value="1"/>
</dbReference>
<evidence type="ECO:0000259" key="19">
    <source>
        <dbReference type="PROSITE" id="PS50110"/>
    </source>
</evidence>
<comment type="catalytic activity">
    <reaction evidence="1">
        <text>ATP + protein L-histidine = ADP + protein N-phospho-L-histidine.</text>
        <dbReference type="EC" id="2.7.13.3"/>
    </reaction>
</comment>
<dbReference type="Pfam" id="PF01590">
    <property type="entry name" value="GAF"/>
    <property type="match status" value="2"/>
</dbReference>
<dbReference type="PROSITE" id="PS50112">
    <property type="entry name" value="PAS"/>
    <property type="match status" value="2"/>
</dbReference>
<keyword evidence="13" id="KW-0902">Two-component regulatory system</keyword>
<evidence type="ECO:0000256" key="12">
    <source>
        <dbReference type="ARBA" id="ARBA00022989"/>
    </source>
</evidence>
<dbReference type="PROSITE" id="PS50109">
    <property type="entry name" value="HIS_KIN"/>
    <property type="match status" value="1"/>
</dbReference>
<dbReference type="InterPro" id="IPR000014">
    <property type="entry name" value="PAS"/>
</dbReference>
<proteinExistence type="inferred from homology"/>
<evidence type="ECO:0000256" key="13">
    <source>
        <dbReference type="ARBA" id="ARBA00023012"/>
    </source>
</evidence>
<evidence type="ECO:0000256" key="8">
    <source>
        <dbReference type="ARBA" id="ARBA00022692"/>
    </source>
</evidence>
<dbReference type="PRINTS" id="PR00344">
    <property type="entry name" value="BCTRLSENSOR"/>
</dbReference>
<dbReference type="InterPro" id="IPR000700">
    <property type="entry name" value="PAS-assoc_C"/>
</dbReference>
<dbReference type="Pfam" id="PF13426">
    <property type="entry name" value="PAS_9"/>
    <property type="match status" value="2"/>
</dbReference>
<dbReference type="SMART" id="SM00086">
    <property type="entry name" value="PAC"/>
    <property type="match status" value="2"/>
</dbReference>
<keyword evidence="17" id="KW-0175">Coiled coil</keyword>
<keyword evidence="14" id="KW-0472">Membrane</keyword>
<evidence type="ECO:0000256" key="11">
    <source>
        <dbReference type="ARBA" id="ARBA00022840"/>
    </source>
</evidence>
<dbReference type="InterPro" id="IPR036097">
    <property type="entry name" value="HisK_dim/P_sf"/>
</dbReference>
<dbReference type="InterPro" id="IPR003594">
    <property type="entry name" value="HATPase_dom"/>
</dbReference>
<evidence type="ECO:0000256" key="4">
    <source>
        <dbReference type="ARBA" id="ARBA00012438"/>
    </source>
</evidence>
<dbReference type="Pfam" id="PF00512">
    <property type="entry name" value="HisKA"/>
    <property type="match status" value="1"/>
</dbReference>
<feature type="domain" description="Response regulatory" evidence="19">
    <location>
        <begin position="888"/>
        <end position="999"/>
    </location>
</feature>
<dbReference type="InterPro" id="IPR029016">
    <property type="entry name" value="GAF-like_dom_sf"/>
</dbReference>
<evidence type="ECO:0000256" key="10">
    <source>
        <dbReference type="ARBA" id="ARBA00022777"/>
    </source>
</evidence>
<dbReference type="PROSITE" id="PS50113">
    <property type="entry name" value="PAC"/>
    <property type="match status" value="2"/>
</dbReference>
<comment type="similarity">
    <text evidence="3">In the N-terminal section; belongs to the phytochrome family.</text>
</comment>
<dbReference type="CDD" id="cd16922">
    <property type="entry name" value="HATPase_EvgS-ArcB-TorS-like"/>
    <property type="match status" value="1"/>
</dbReference>
<comment type="caution">
    <text evidence="22">The sequence shown here is derived from an EMBL/GenBank/DDBJ whole genome shotgun (WGS) entry which is preliminary data.</text>
</comment>
<dbReference type="SMART" id="SM00388">
    <property type="entry name" value="HisKA"/>
    <property type="match status" value="1"/>
</dbReference>